<evidence type="ECO:0000256" key="9">
    <source>
        <dbReference type="ARBA" id="ARBA00023014"/>
    </source>
</evidence>
<dbReference type="PRINTS" id="PR00411">
    <property type="entry name" value="PNDRDTASEI"/>
</dbReference>
<evidence type="ECO:0000256" key="8">
    <source>
        <dbReference type="ARBA" id="ARBA00023004"/>
    </source>
</evidence>
<evidence type="ECO:0000256" key="7">
    <source>
        <dbReference type="ARBA" id="ARBA00023002"/>
    </source>
</evidence>
<evidence type="ECO:0000256" key="1">
    <source>
        <dbReference type="ARBA" id="ARBA00001917"/>
    </source>
</evidence>
<keyword evidence="5" id="KW-0288">FMN</keyword>
<dbReference type="GO" id="GO:0016491">
    <property type="term" value="F:oxidoreductase activity"/>
    <property type="evidence" value="ECO:0007669"/>
    <property type="project" value="UniProtKB-KW"/>
</dbReference>
<comment type="cofactor">
    <cofactor evidence="2">
        <name>[4Fe-4S] cluster</name>
        <dbReference type="ChEBI" id="CHEBI:49883"/>
    </cofactor>
</comment>
<keyword evidence="8" id="KW-0408">Iron</keyword>
<comment type="cofactor">
    <cofactor evidence="1">
        <name>FMN</name>
        <dbReference type="ChEBI" id="CHEBI:58210"/>
    </cofactor>
</comment>
<accession>A0A6J6IAA2</accession>
<evidence type="ECO:0000256" key="5">
    <source>
        <dbReference type="ARBA" id="ARBA00022643"/>
    </source>
</evidence>
<dbReference type="SUPFAM" id="SSF51905">
    <property type="entry name" value="FAD/NAD(P)-binding domain"/>
    <property type="match status" value="1"/>
</dbReference>
<organism evidence="12">
    <name type="scientific">freshwater metagenome</name>
    <dbReference type="NCBI Taxonomy" id="449393"/>
    <lineage>
        <taxon>unclassified sequences</taxon>
        <taxon>metagenomes</taxon>
        <taxon>ecological metagenomes</taxon>
    </lineage>
</organism>
<dbReference type="InterPro" id="IPR023753">
    <property type="entry name" value="FAD/NAD-binding_dom"/>
</dbReference>
<dbReference type="Gene3D" id="3.20.20.70">
    <property type="entry name" value="Aldolase class I"/>
    <property type="match status" value="1"/>
</dbReference>
<protein>
    <submittedName>
        <fullName evidence="12">Unannotated protein</fullName>
    </submittedName>
</protein>
<dbReference type="Pfam" id="PF07992">
    <property type="entry name" value="Pyr_redox_2"/>
    <property type="match status" value="1"/>
</dbReference>
<dbReference type="GO" id="GO:0046872">
    <property type="term" value="F:metal ion binding"/>
    <property type="evidence" value="ECO:0007669"/>
    <property type="project" value="UniProtKB-KW"/>
</dbReference>
<dbReference type="EMBL" id="CAEZVB010000025">
    <property type="protein sequence ID" value="CAB4620234.1"/>
    <property type="molecule type" value="Genomic_DNA"/>
</dbReference>
<reference evidence="12" key="1">
    <citation type="submission" date="2020-05" db="EMBL/GenBank/DDBJ databases">
        <authorList>
            <person name="Chiriac C."/>
            <person name="Salcher M."/>
            <person name="Ghai R."/>
            <person name="Kavagutti S V."/>
        </authorList>
    </citation>
    <scope>NUCLEOTIDE SEQUENCE</scope>
</reference>
<evidence type="ECO:0000256" key="6">
    <source>
        <dbReference type="ARBA" id="ARBA00022723"/>
    </source>
</evidence>
<evidence type="ECO:0000256" key="3">
    <source>
        <dbReference type="ARBA" id="ARBA00011048"/>
    </source>
</evidence>
<dbReference type="PANTHER" id="PTHR42917:SF2">
    <property type="entry name" value="2,4-DIENOYL-COA REDUCTASE [(2E)-ENOYL-COA-PRODUCING]"/>
    <property type="match status" value="1"/>
</dbReference>
<gene>
    <name evidence="12" type="ORF">UFOPK1908_00718</name>
</gene>
<feature type="domain" description="NADH:flavin oxidoreductase/NADH oxidase N-terminal" evidence="10">
    <location>
        <begin position="5"/>
        <end position="321"/>
    </location>
</feature>
<feature type="domain" description="FAD/NAD(P)-binding" evidence="11">
    <location>
        <begin position="371"/>
        <end position="621"/>
    </location>
</feature>
<dbReference type="Gene3D" id="3.50.50.60">
    <property type="entry name" value="FAD/NAD(P)-binding domain"/>
    <property type="match status" value="1"/>
</dbReference>
<dbReference type="Gene3D" id="3.40.50.720">
    <property type="entry name" value="NAD(P)-binding Rossmann-like Domain"/>
    <property type="match status" value="1"/>
</dbReference>
<evidence type="ECO:0000256" key="2">
    <source>
        <dbReference type="ARBA" id="ARBA00001966"/>
    </source>
</evidence>
<dbReference type="InterPro" id="IPR051793">
    <property type="entry name" value="NADH:flavin_oxidoreductase"/>
</dbReference>
<evidence type="ECO:0000259" key="10">
    <source>
        <dbReference type="Pfam" id="PF00724"/>
    </source>
</evidence>
<dbReference type="GO" id="GO:0051536">
    <property type="term" value="F:iron-sulfur cluster binding"/>
    <property type="evidence" value="ECO:0007669"/>
    <property type="project" value="UniProtKB-KW"/>
</dbReference>
<keyword evidence="4" id="KW-0285">Flavoprotein</keyword>
<dbReference type="InterPro" id="IPR001155">
    <property type="entry name" value="OxRdtase_FMN_N"/>
</dbReference>
<keyword evidence="9" id="KW-0411">Iron-sulfur</keyword>
<proteinExistence type="inferred from homology"/>
<dbReference type="AlphaFoldDB" id="A0A6J6IAA2"/>
<evidence type="ECO:0000313" key="12">
    <source>
        <dbReference type="EMBL" id="CAB4620234.1"/>
    </source>
</evidence>
<dbReference type="InterPro" id="IPR013785">
    <property type="entry name" value="Aldolase_TIM"/>
</dbReference>
<dbReference type="Pfam" id="PF00724">
    <property type="entry name" value="Oxidored_FMN"/>
    <property type="match status" value="1"/>
</dbReference>
<evidence type="ECO:0000259" key="11">
    <source>
        <dbReference type="Pfam" id="PF07992"/>
    </source>
</evidence>
<sequence length="647" mass="68871">MYDALFNPLQLAGVSVPNRIARSAHLLSLSLDDLIAYTRVRAAGGVGLSVIGAAGVHSTSARLPVVAATDAIIPWYEQLVEACAPYDMRLFQQINHFGAAMPSAPGIQNWSSGPVPNPTVSLVPRTLTKDMIDEIVGSYGAAAGRVKRGGMQGVELNGAHGYLIAQFLSTALNFRDDEYGGSLENRLRFVNEVIDAVRAEVGPEFPLGLRLVADDVLPGGIGPDGYAEIAKLLQHKVDYISVSLGTYWKFSKIFSTMESPLGYEMPTSEVVTRALDIPTMVTGRIMTLDHANHIVESGAADMVSMVRATIADPEIVNKSRAGNAHRVRPCTGTSIGCTGGSATGNFGCVVNATAGQESRMSLEPEAAPVKKKVLIVGGGPAGLEAARTLALRGHEVELHDMRKELGGQASMVSGVRARADLTSITQWLESEIKELGVTIKLNSFVDPDMLVDSGFDEIILATGGTADTSIPQTMVPGVSIPGSDLPHVFTAWDVLGYGGRANIGKNVVVFDDTGNFEAITATLKLVDEGAKITLVTRSDMPGARVPFPSVTTAVSREIMLGGDVELVPASQMVKITPEAVTVRWIDVDKERVIPADTVILVNWHHPNRELSEILHDEGIAHHTIGDVNGSQDMQRAIKEAALVARAI</sequence>
<dbReference type="SUPFAM" id="SSF51395">
    <property type="entry name" value="FMN-linked oxidoreductases"/>
    <property type="match status" value="1"/>
</dbReference>
<dbReference type="PANTHER" id="PTHR42917">
    <property type="entry name" value="2,4-DIENOYL-COA REDUCTASE"/>
    <property type="match status" value="1"/>
</dbReference>
<keyword evidence="7" id="KW-0560">Oxidoreductase</keyword>
<keyword evidence="6" id="KW-0479">Metal-binding</keyword>
<evidence type="ECO:0000256" key="4">
    <source>
        <dbReference type="ARBA" id="ARBA00022630"/>
    </source>
</evidence>
<name>A0A6J6IAA2_9ZZZZ</name>
<dbReference type="GO" id="GO:0010181">
    <property type="term" value="F:FMN binding"/>
    <property type="evidence" value="ECO:0007669"/>
    <property type="project" value="InterPro"/>
</dbReference>
<dbReference type="InterPro" id="IPR036188">
    <property type="entry name" value="FAD/NAD-bd_sf"/>
</dbReference>
<comment type="similarity">
    <text evidence="3">In the N-terminal section; belongs to the NADH:flavin oxidoreductase/NADH oxidase family.</text>
</comment>